<evidence type="ECO:0000256" key="5">
    <source>
        <dbReference type="ARBA" id="ARBA00022737"/>
    </source>
</evidence>
<evidence type="ECO:0000256" key="9">
    <source>
        <dbReference type="NCBIfam" id="TIGR03303"/>
    </source>
</evidence>
<sequence>MGMSSAHADEFTVSDIEVEGLQRVSAGTVFSSFPVNIGEPVDEAELAGAIKDLFRTGLFTDIEASRDGGVLILTVRERPSITSIEIEGNKNIETDMLMDALSGAGLEEGQVFRRATLERLELEILRSYISQGRYNARVKATAEELPRNRVAIKLDINEGDVAAIQHMNIIGNENFSDEELLDLFELRTSTWWNSITNADKYARERLSGDLESLRSFYLDRGYLDFNVESSQVSISPDKKQVFIAIALNEGSQYTVSDVQLRGELIVDEDELRELISIEEGDIFSRSTMTAVSERLSRRLGREGYAFANVNAVPEPAEDNTASVTFYVEPGKRAYVRRVNFEGNVSTRDEVLRQEMTQMEGGVASTDRIEYSKTKLERLGFFQTVDVETTPVPGTDDMVDVNYSVVEQPTGSLSASVGFSQASGVILGANVSENNFFGSGKRVSFGVNVSDSIKSANFSYSDPYYTVDGVSRGFSVFARETDFEEQDISSYLLDEYGGRLSFGYPTDSITRLNFGVGYTLSKVKGGVFTSQEVRDFIEEEGNNFNNYFLFGSWRRSTLNRGVLPTDGYSHSLSADVAVPGSDLTFYKLSHKTDFYQPLNENQTWVLRGRTEVGYGDGYDGRDVMPFYEHFYAGGYGSVRGYEANSLGPRATNSPNDLSDPDPFGGSVLTEGSLELIFPTPFAGDSRSMRTAFFVDAGQVFDPDRDFDPAGDEIRLSAGVGFQWITAVGPLAFSLAKPLNDKSGDDTQIFQFSLGQTF</sequence>
<evidence type="ECO:0000256" key="8">
    <source>
        <dbReference type="HAMAP-Rule" id="MF_01430"/>
    </source>
</evidence>
<dbReference type="Pfam" id="PF01103">
    <property type="entry name" value="Omp85"/>
    <property type="match status" value="1"/>
</dbReference>
<evidence type="ECO:0000256" key="3">
    <source>
        <dbReference type="ARBA" id="ARBA00022692"/>
    </source>
</evidence>
<feature type="domain" description="POTRA" evidence="10">
    <location>
        <begin position="162"/>
        <end position="250"/>
    </location>
</feature>
<dbReference type="InterPro" id="IPR023707">
    <property type="entry name" value="OM_assembly_BamA"/>
</dbReference>
<keyword evidence="4 8" id="KW-0732">Signal</keyword>
<proteinExistence type="inferred from homology"/>
<dbReference type="eggNOG" id="COG4775">
    <property type="taxonomic scope" value="Bacteria"/>
</dbReference>
<dbReference type="AlphaFoldDB" id="R8AWU5"/>
<organism evidence="11 12">
    <name type="scientific">Marinobacter lipolyticus SM19</name>
    <dbReference type="NCBI Taxonomy" id="1318628"/>
    <lineage>
        <taxon>Bacteria</taxon>
        <taxon>Pseudomonadati</taxon>
        <taxon>Pseudomonadota</taxon>
        <taxon>Gammaproteobacteria</taxon>
        <taxon>Pseudomonadales</taxon>
        <taxon>Marinobacteraceae</taxon>
        <taxon>Marinobacter</taxon>
    </lineage>
</organism>
<dbReference type="FunFam" id="3.10.20.310:FF:000002">
    <property type="entry name" value="Outer membrane protein assembly factor BamA"/>
    <property type="match status" value="1"/>
</dbReference>
<dbReference type="PROSITE" id="PS51779">
    <property type="entry name" value="POTRA"/>
    <property type="match status" value="5"/>
</dbReference>
<dbReference type="HOGENOM" id="CLU_007664_1_0_6"/>
<feature type="domain" description="POTRA" evidence="10">
    <location>
        <begin position="333"/>
        <end position="407"/>
    </location>
</feature>
<evidence type="ECO:0000313" key="12">
    <source>
        <dbReference type="Proteomes" id="UP000016540"/>
    </source>
</evidence>
<protein>
    <recommendedName>
        <fullName evidence="8 9">Outer membrane protein assembly factor BamA</fullName>
    </recommendedName>
</protein>
<evidence type="ECO:0000256" key="7">
    <source>
        <dbReference type="ARBA" id="ARBA00023237"/>
    </source>
</evidence>
<dbReference type="Proteomes" id="UP000016540">
    <property type="component" value="Unassembled WGS sequence"/>
</dbReference>
<dbReference type="Gene3D" id="2.40.160.50">
    <property type="entry name" value="membrane protein fhac: a member of the omp85/tpsb transporter family"/>
    <property type="match status" value="1"/>
</dbReference>
<dbReference type="Pfam" id="PF07244">
    <property type="entry name" value="POTRA"/>
    <property type="match status" value="4"/>
</dbReference>
<dbReference type="PANTHER" id="PTHR12815:SF23">
    <property type="entry name" value="OUTER MEMBRANE PROTEIN ASSEMBLY FACTOR BAMA"/>
    <property type="match status" value="1"/>
</dbReference>
<dbReference type="InterPro" id="IPR034746">
    <property type="entry name" value="POTRA"/>
</dbReference>
<evidence type="ECO:0000256" key="6">
    <source>
        <dbReference type="ARBA" id="ARBA00023136"/>
    </source>
</evidence>
<dbReference type="GO" id="GO:1990063">
    <property type="term" value="C:Bam protein complex"/>
    <property type="evidence" value="ECO:0007669"/>
    <property type="project" value="TreeGrafter"/>
</dbReference>
<comment type="subunit">
    <text evidence="8">Part of the Bam complex.</text>
</comment>
<gene>
    <name evidence="8" type="primary">bamA</name>
    <name evidence="11" type="ORF">MARLIPOL_16809</name>
</gene>
<evidence type="ECO:0000259" key="10">
    <source>
        <dbReference type="PROSITE" id="PS51779"/>
    </source>
</evidence>
<dbReference type="HAMAP" id="MF_01430">
    <property type="entry name" value="OM_assembly_BamA"/>
    <property type="match status" value="1"/>
</dbReference>
<feature type="domain" description="POTRA" evidence="10">
    <location>
        <begin position="253"/>
        <end position="330"/>
    </location>
</feature>
<dbReference type="GO" id="GO:0051205">
    <property type="term" value="P:protein insertion into membrane"/>
    <property type="evidence" value="ECO:0007669"/>
    <property type="project" value="UniProtKB-UniRule"/>
</dbReference>
<comment type="subcellular location">
    <subcellularLocation>
        <location evidence="8">Cell outer membrane</location>
    </subcellularLocation>
    <subcellularLocation>
        <location evidence="1">Membrane</location>
    </subcellularLocation>
</comment>
<name>R8AWU5_9GAMM</name>
<dbReference type="EMBL" id="ASAD01000022">
    <property type="protein sequence ID" value="EON90800.1"/>
    <property type="molecule type" value="Genomic_DNA"/>
</dbReference>
<comment type="similarity">
    <text evidence="8">Belongs to the BamA family.</text>
</comment>
<feature type="domain" description="POTRA" evidence="10">
    <location>
        <begin position="11"/>
        <end position="78"/>
    </location>
</feature>
<dbReference type="PATRIC" id="fig|1318628.3.peg.3357"/>
<dbReference type="InterPro" id="IPR010827">
    <property type="entry name" value="BamA/TamA_POTRA"/>
</dbReference>
<dbReference type="Gene3D" id="3.10.20.310">
    <property type="entry name" value="membrane protein fhac"/>
    <property type="match status" value="5"/>
</dbReference>
<keyword evidence="5 8" id="KW-0677">Repeat</keyword>
<evidence type="ECO:0000256" key="4">
    <source>
        <dbReference type="ARBA" id="ARBA00022729"/>
    </source>
</evidence>
<dbReference type="PANTHER" id="PTHR12815">
    <property type="entry name" value="SORTING AND ASSEMBLY MACHINERY SAMM50 PROTEIN FAMILY MEMBER"/>
    <property type="match status" value="1"/>
</dbReference>
<comment type="caution">
    <text evidence="11">The sequence shown here is derived from an EMBL/GenBank/DDBJ whole genome shotgun (WGS) entry which is preliminary data.</text>
</comment>
<evidence type="ECO:0000256" key="2">
    <source>
        <dbReference type="ARBA" id="ARBA00022452"/>
    </source>
</evidence>
<accession>R8AWU5</accession>
<dbReference type="InterPro" id="IPR039910">
    <property type="entry name" value="D15-like"/>
</dbReference>
<evidence type="ECO:0000256" key="1">
    <source>
        <dbReference type="ARBA" id="ARBA00004370"/>
    </source>
</evidence>
<evidence type="ECO:0000313" key="11">
    <source>
        <dbReference type="EMBL" id="EON90800.1"/>
    </source>
</evidence>
<keyword evidence="3 8" id="KW-0812">Transmembrane</keyword>
<dbReference type="PIRSF" id="PIRSF006076">
    <property type="entry name" value="OM_assembly_OMP85"/>
    <property type="match status" value="1"/>
</dbReference>
<dbReference type="NCBIfam" id="TIGR03303">
    <property type="entry name" value="OM_YaeT"/>
    <property type="match status" value="1"/>
</dbReference>
<dbReference type="GO" id="GO:0043165">
    <property type="term" value="P:Gram-negative-bacterium-type cell outer membrane assembly"/>
    <property type="evidence" value="ECO:0007669"/>
    <property type="project" value="UniProtKB-UniRule"/>
</dbReference>
<comment type="function">
    <text evidence="8">Part of the outer membrane protein assembly complex, which is involved in assembly and insertion of beta-barrel proteins into the outer membrane.</text>
</comment>
<dbReference type="InterPro" id="IPR000184">
    <property type="entry name" value="Bac_surfAg_D15"/>
</dbReference>
<keyword evidence="12" id="KW-1185">Reference proteome</keyword>
<keyword evidence="2 8" id="KW-1134">Transmembrane beta strand</keyword>
<reference evidence="11 12" key="1">
    <citation type="journal article" date="2013" name="Genome Announc.">
        <title>Draft Genome Sequence of the Moderately Halophilic Bacterium Marinobacter lipolyticus Strain SM19.</title>
        <authorList>
            <person name="Papke R.T."/>
            <person name="de la Haba R.R."/>
            <person name="Infante-Dominguez C."/>
            <person name="Perez D."/>
            <person name="Sanchez-Porro C."/>
            <person name="Lapierre P."/>
            <person name="Ventosa A."/>
        </authorList>
    </citation>
    <scope>NUCLEOTIDE SEQUENCE [LARGE SCALE GENOMIC DNA]</scope>
    <source>
        <strain evidence="11 12">SM19</strain>
    </source>
</reference>
<keyword evidence="7 8" id="KW-0998">Cell outer membrane</keyword>
<dbReference type="STRING" id="1318628.MARLIPOL_16809"/>
<feature type="domain" description="POTRA" evidence="10">
    <location>
        <begin position="79"/>
        <end position="159"/>
    </location>
</feature>
<keyword evidence="6 8" id="KW-0472">Membrane</keyword>